<evidence type="ECO:0000259" key="3">
    <source>
        <dbReference type="Pfam" id="PF14219"/>
    </source>
</evidence>
<dbReference type="Proteomes" id="UP000660554">
    <property type="component" value="Unassembled WGS sequence"/>
</dbReference>
<evidence type="ECO:0000313" key="4">
    <source>
        <dbReference type="EMBL" id="GHI14696.1"/>
    </source>
</evidence>
<dbReference type="RefSeq" id="WP_191869342.1">
    <property type="nucleotide sequence ID" value="NZ_BMRU01000018.1"/>
</dbReference>
<feature type="compositionally biased region" description="Pro residues" evidence="1">
    <location>
        <begin position="7"/>
        <end position="23"/>
    </location>
</feature>
<evidence type="ECO:0000256" key="1">
    <source>
        <dbReference type="SAM" id="MobiDB-lite"/>
    </source>
</evidence>
<proteinExistence type="predicted"/>
<feature type="domain" description="DUF4328" evidence="3">
    <location>
        <begin position="94"/>
        <end position="250"/>
    </location>
</feature>
<sequence length="264" mass="28127">MSFSAPGSPPPPQPFPQPGPAPYQVPQQGYAHPGGPVPMAPPVPQGELRSPQGLATALTWLLGAAAGVHLFSAVAGVYEQSWMQGFAGSTHFDDLEVGLSAGLTILAGLLQVLTVLPTIVVFIIWFHRVRSNGGIFRPDAFTLGRGWAIGAWFIPVAHLFMPYQIARQTWRASTQRGPDGADRTAPAGLLTSWWVVWALSAIVGRVFSRIYMGAETVDELLAAGKLGIVSDLATMIAGVLAVLFVRRLTAMQNTMATEGPYARA</sequence>
<evidence type="ECO:0000256" key="2">
    <source>
        <dbReference type="SAM" id="Phobius"/>
    </source>
</evidence>
<evidence type="ECO:0000313" key="5">
    <source>
        <dbReference type="Proteomes" id="UP000660554"/>
    </source>
</evidence>
<feature type="transmembrane region" description="Helical" evidence="2">
    <location>
        <begin position="99"/>
        <end position="126"/>
    </location>
</feature>
<dbReference type="InterPro" id="IPR025565">
    <property type="entry name" value="DUF4328"/>
</dbReference>
<keyword evidence="2" id="KW-1133">Transmembrane helix</keyword>
<dbReference type="EMBL" id="BNDV01000008">
    <property type="protein sequence ID" value="GHI14696.1"/>
    <property type="molecule type" value="Genomic_DNA"/>
</dbReference>
<feature type="transmembrane region" description="Helical" evidence="2">
    <location>
        <begin position="146"/>
        <end position="166"/>
    </location>
</feature>
<comment type="caution">
    <text evidence="4">The sequence shown here is derived from an EMBL/GenBank/DDBJ whole genome shotgun (WGS) entry which is preliminary data.</text>
</comment>
<feature type="compositionally biased region" description="Pro residues" evidence="1">
    <location>
        <begin position="35"/>
        <end position="44"/>
    </location>
</feature>
<dbReference type="GeneID" id="86951920"/>
<organism evidence="4 5">
    <name type="scientific">Streptomyces virginiae</name>
    <name type="common">Streptomyces cinnamonensis</name>
    <dbReference type="NCBI Taxonomy" id="1961"/>
    <lineage>
        <taxon>Bacteria</taxon>
        <taxon>Bacillati</taxon>
        <taxon>Actinomycetota</taxon>
        <taxon>Actinomycetes</taxon>
        <taxon>Kitasatosporales</taxon>
        <taxon>Streptomycetaceae</taxon>
        <taxon>Streptomyces</taxon>
    </lineage>
</organism>
<accession>A0ABQ3NPL0</accession>
<reference evidence="5" key="1">
    <citation type="submission" date="2020-09" db="EMBL/GenBank/DDBJ databases">
        <title>Whole genome shotgun sequence of Streptomyces cinnamonensis NBRC 15873.</title>
        <authorList>
            <person name="Komaki H."/>
            <person name="Tamura T."/>
        </authorList>
    </citation>
    <scope>NUCLEOTIDE SEQUENCE [LARGE SCALE GENOMIC DNA]</scope>
    <source>
        <strain evidence="5">NBRC 15873</strain>
    </source>
</reference>
<protein>
    <recommendedName>
        <fullName evidence="3">DUF4328 domain-containing protein</fullName>
    </recommendedName>
</protein>
<name>A0ABQ3NPL0_STRVG</name>
<feature type="region of interest" description="Disordered" evidence="1">
    <location>
        <begin position="1"/>
        <end position="48"/>
    </location>
</feature>
<keyword evidence="2" id="KW-0812">Transmembrane</keyword>
<keyword evidence="5" id="KW-1185">Reference proteome</keyword>
<feature type="transmembrane region" description="Helical" evidence="2">
    <location>
        <begin position="187"/>
        <end position="207"/>
    </location>
</feature>
<dbReference type="Pfam" id="PF14219">
    <property type="entry name" value="DUF4328"/>
    <property type="match status" value="1"/>
</dbReference>
<feature type="compositionally biased region" description="Low complexity" evidence="1">
    <location>
        <begin position="24"/>
        <end position="34"/>
    </location>
</feature>
<gene>
    <name evidence="4" type="ORF">Scinn_41590</name>
</gene>
<keyword evidence="2" id="KW-0472">Membrane</keyword>
<feature type="transmembrane region" description="Helical" evidence="2">
    <location>
        <begin position="57"/>
        <end position="78"/>
    </location>
</feature>
<feature type="transmembrane region" description="Helical" evidence="2">
    <location>
        <begin position="227"/>
        <end position="245"/>
    </location>
</feature>